<evidence type="ECO:0000256" key="1">
    <source>
        <dbReference type="ARBA" id="ARBA00004651"/>
    </source>
</evidence>
<protein>
    <submittedName>
        <fullName evidence="9">Type II secretion system F family protein</fullName>
    </submittedName>
</protein>
<evidence type="ECO:0000313" key="9">
    <source>
        <dbReference type="EMBL" id="TKX31438.1"/>
    </source>
</evidence>
<feature type="transmembrane region" description="Helical" evidence="7">
    <location>
        <begin position="158"/>
        <end position="178"/>
    </location>
</feature>
<evidence type="ECO:0000256" key="5">
    <source>
        <dbReference type="ARBA" id="ARBA00022989"/>
    </source>
</evidence>
<dbReference type="RefSeq" id="WP_137620183.1">
    <property type="nucleotide sequence ID" value="NZ_NXLZ01000003.1"/>
</dbReference>
<dbReference type="PANTHER" id="PTHR30012">
    <property type="entry name" value="GENERAL SECRETION PATHWAY PROTEIN"/>
    <property type="match status" value="1"/>
</dbReference>
<feature type="domain" description="Type II secretion system protein GspF" evidence="8">
    <location>
        <begin position="60"/>
        <end position="179"/>
    </location>
</feature>
<organism evidence="9 10">
    <name type="scientific">Campylobacter estrildidarum</name>
    <dbReference type="NCBI Taxonomy" id="2510189"/>
    <lineage>
        <taxon>Bacteria</taxon>
        <taxon>Pseudomonadati</taxon>
        <taxon>Campylobacterota</taxon>
        <taxon>Epsilonproteobacteria</taxon>
        <taxon>Campylobacterales</taxon>
        <taxon>Campylobacteraceae</taxon>
        <taxon>Campylobacter</taxon>
    </lineage>
</organism>
<sequence>MKLYELEIIKDEKRYKRLMRAENLNIAQAKALNKNWKIINIKEKKKNYFRKINSEYLILFFKELSLLCEAGLSIQEAFKELMKIHSFKSISRVLDNLLLGQNLSLAFENADFGLNYAELALIKTAENTGKLSENFLQIAKLREKNLENQKRFKKAIRYPLFVFISVCVAFIFLMLFVIPNFKDLFENLNVNLPLITIIILQIYNFLQDYILIFAFLLVFIFILVFLMYKKSYSFAYICDFIFLKIPLFSNFIVYSQNYYFFMVFSLLLKNGISLSKAFNLSILGLQNKQIISKYKELLSFIDSGLEIGSAFKKIDIFDPLVLSMLNIAMKSSKLEFLSEEISKYYENKMENLMDRFLILLEPLMTLFVAMLVLFLALGIFLPIWELSSEVNL</sequence>
<evidence type="ECO:0000256" key="6">
    <source>
        <dbReference type="ARBA" id="ARBA00023136"/>
    </source>
</evidence>
<feature type="transmembrane region" description="Helical" evidence="7">
    <location>
        <begin position="234"/>
        <end position="253"/>
    </location>
</feature>
<dbReference type="InterPro" id="IPR018076">
    <property type="entry name" value="T2SS_GspF_dom"/>
</dbReference>
<evidence type="ECO:0000256" key="4">
    <source>
        <dbReference type="ARBA" id="ARBA00022692"/>
    </source>
</evidence>
<evidence type="ECO:0000256" key="7">
    <source>
        <dbReference type="SAM" id="Phobius"/>
    </source>
</evidence>
<dbReference type="EMBL" id="NXLZ01000003">
    <property type="protein sequence ID" value="TKX31438.1"/>
    <property type="molecule type" value="Genomic_DNA"/>
</dbReference>
<proteinExistence type="inferred from homology"/>
<dbReference type="Gene3D" id="1.20.81.30">
    <property type="entry name" value="Type II secretion system (T2SS), domain F"/>
    <property type="match status" value="2"/>
</dbReference>
<dbReference type="Pfam" id="PF00482">
    <property type="entry name" value="T2SSF"/>
    <property type="match status" value="2"/>
</dbReference>
<comment type="subcellular location">
    <subcellularLocation>
        <location evidence="1">Cell membrane</location>
        <topology evidence="1">Multi-pass membrane protein</topology>
    </subcellularLocation>
</comment>
<keyword evidence="3" id="KW-1003">Cell membrane</keyword>
<feature type="transmembrane region" description="Helical" evidence="7">
    <location>
        <begin position="356"/>
        <end position="384"/>
    </location>
</feature>
<comment type="caution">
    <text evidence="9">The sequence shown here is derived from an EMBL/GenBank/DDBJ whole genome shotgun (WGS) entry which is preliminary data.</text>
</comment>
<evidence type="ECO:0000256" key="2">
    <source>
        <dbReference type="ARBA" id="ARBA00005745"/>
    </source>
</evidence>
<feature type="domain" description="Type II secretion system protein GspF" evidence="8">
    <location>
        <begin position="260"/>
        <end position="382"/>
    </location>
</feature>
<dbReference type="OrthoDB" id="9805682at2"/>
<dbReference type="InterPro" id="IPR003004">
    <property type="entry name" value="GspF/PilC"/>
</dbReference>
<evidence type="ECO:0000256" key="3">
    <source>
        <dbReference type="ARBA" id="ARBA00022475"/>
    </source>
</evidence>
<dbReference type="GO" id="GO:0005886">
    <property type="term" value="C:plasma membrane"/>
    <property type="evidence" value="ECO:0007669"/>
    <property type="project" value="UniProtKB-SubCell"/>
</dbReference>
<gene>
    <name evidence="9" type="ORF">CQA69_02065</name>
</gene>
<keyword evidence="10" id="KW-1185">Reference proteome</keyword>
<evidence type="ECO:0000259" key="8">
    <source>
        <dbReference type="Pfam" id="PF00482"/>
    </source>
</evidence>
<keyword evidence="5 7" id="KW-1133">Transmembrane helix</keyword>
<keyword evidence="4 7" id="KW-0812">Transmembrane</keyword>
<accession>A0A4U7BHX0</accession>
<evidence type="ECO:0000313" key="10">
    <source>
        <dbReference type="Proteomes" id="UP000308838"/>
    </source>
</evidence>
<dbReference type="PRINTS" id="PR00812">
    <property type="entry name" value="BCTERIALGSPF"/>
</dbReference>
<dbReference type="PANTHER" id="PTHR30012:SF0">
    <property type="entry name" value="TYPE II SECRETION SYSTEM PROTEIN F-RELATED"/>
    <property type="match status" value="1"/>
</dbReference>
<dbReference type="InterPro" id="IPR042094">
    <property type="entry name" value="T2SS_GspF_sf"/>
</dbReference>
<comment type="similarity">
    <text evidence="2">Belongs to the GSP F family.</text>
</comment>
<name>A0A4U7BHX0_9BACT</name>
<reference evidence="9 10" key="1">
    <citation type="submission" date="2018-05" db="EMBL/GenBank/DDBJ databases">
        <title>Novel Campyloabacter and Helicobacter Species and Strains.</title>
        <authorList>
            <person name="Mannion A.J."/>
            <person name="Shen Z."/>
            <person name="Fox J.G."/>
        </authorList>
    </citation>
    <scope>NUCLEOTIDE SEQUENCE [LARGE SCALE GENOMIC DNA]</scope>
    <source>
        <strain evidence="10">MIT17-664</strain>
    </source>
</reference>
<dbReference type="AlphaFoldDB" id="A0A4U7BHX0"/>
<dbReference type="Proteomes" id="UP000308838">
    <property type="component" value="Unassembled WGS sequence"/>
</dbReference>
<keyword evidence="6 7" id="KW-0472">Membrane</keyword>
<feature type="transmembrane region" description="Helical" evidence="7">
    <location>
        <begin position="209"/>
        <end position="227"/>
    </location>
</feature>